<keyword evidence="2" id="KW-1185">Reference proteome</keyword>
<gene>
    <name evidence="1" type="ORF">ILEXP_LOCUS53132</name>
</gene>
<proteinExistence type="predicted"/>
<protein>
    <submittedName>
        <fullName evidence="1">Uncharacterized protein</fullName>
    </submittedName>
</protein>
<reference evidence="1 2" key="1">
    <citation type="submission" date="2024-02" db="EMBL/GenBank/DDBJ databases">
        <authorList>
            <person name="Vignale AGUSTIN F."/>
            <person name="Sosa J E."/>
            <person name="Modenutti C."/>
        </authorList>
    </citation>
    <scope>NUCLEOTIDE SEQUENCE [LARGE SCALE GENOMIC DNA]</scope>
</reference>
<dbReference type="Proteomes" id="UP001642360">
    <property type="component" value="Unassembled WGS sequence"/>
</dbReference>
<evidence type="ECO:0000313" key="1">
    <source>
        <dbReference type="EMBL" id="CAK9182910.1"/>
    </source>
</evidence>
<dbReference type="EMBL" id="CAUOFW020008482">
    <property type="protein sequence ID" value="CAK9182910.1"/>
    <property type="molecule type" value="Genomic_DNA"/>
</dbReference>
<dbReference type="AlphaFoldDB" id="A0ABC8UPH0"/>
<accession>A0ABC8UPH0</accession>
<sequence length="230" mass="25225">MVGFYYISTIGFGGLVGDVSQRLCTAAEIKFYVTSLVEQKQDGSKTTNYLKPNKNCNLSSWVSGCEPGWACSVGKGKNVDLKNSKDMPARIIDCQPCCEGFFCPHGITCMIPCPLGSYCPLAKLNKTTGVCDPYHYQLPPGQSNHTCGGADVWADFLSGGDVFCSADITAELVLHLNKVSFFLVFEFVALGITDAPFVALFTRNQHMNHVTIEEVINDDADMSIAVWHRW</sequence>
<name>A0ABC8UPH0_9AQUA</name>
<comment type="caution">
    <text evidence="1">The sequence shown here is derived from an EMBL/GenBank/DDBJ whole genome shotgun (WGS) entry which is preliminary data.</text>
</comment>
<organism evidence="1 2">
    <name type="scientific">Ilex paraguariensis</name>
    <name type="common">yerba mate</name>
    <dbReference type="NCBI Taxonomy" id="185542"/>
    <lineage>
        <taxon>Eukaryota</taxon>
        <taxon>Viridiplantae</taxon>
        <taxon>Streptophyta</taxon>
        <taxon>Embryophyta</taxon>
        <taxon>Tracheophyta</taxon>
        <taxon>Spermatophyta</taxon>
        <taxon>Magnoliopsida</taxon>
        <taxon>eudicotyledons</taxon>
        <taxon>Gunneridae</taxon>
        <taxon>Pentapetalae</taxon>
        <taxon>asterids</taxon>
        <taxon>campanulids</taxon>
        <taxon>Aquifoliales</taxon>
        <taxon>Aquifoliaceae</taxon>
        <taxon>Ilex</taxon>
    </lineage>
</organism>
<evidence type="ECO:0000313" key="2">
    <source>
        <dbReference type="Proteomes" id="UP001642360"/>
    </source>
</evidence>